<dbReference type="AlphaFoldDB" id="A0A1G9DVB3"/>
<accession>A0A1G9DVB3</accession>
<dbReference type="EMBL" id="FNFX01000004">
    <property type="protein sequence ID" value="SDK67827.1"/>
    <property type="molecule type" value="Genomic_DNA"/>
</dbReference>
<gene>
    <name evidence="1" type="ORF">SAMN05192566_2006</name>
</gene>
<evidence type="ECO:0000313" key="2">
    <source>
        <dbReference type="Proteomes" id="UP000198629"/>
    </source>
</evidence>
<proteinExistence type="predicted"/>
<dbReference type="Proteomes" id="UP000198629">
    <property type="component" value="Unassembled WGS sequence"/>
</dbReference>
<reference evidence="2" key="1">
    <citation type="submission" date="2016-10" db="EMBL/GenBank/DDBJ databases">
        <authorList>
            <person name="Varghese N."/>
            <person name="Submissions S."/>
        </authorList>
    </citation>
    <scope>NUCLEOTIDE SEQUENCE [LARGE SCALE GENOMIC DNA]</scope>
    <source>
        <strain evidence="2">CBMB127</strain>
    </source>
</reference>
<keyword evidence="2" id="KW-1185">Reference proteome</keyword>
<dbReference type="RefSeq" id="WP_091472022.1">
    <property type="nucleotide sequence ID" value="NZ_FNFX01000004.1"/>
</dbReference>
<evidence type="ECO:0008006" key="3">
    <source>
        <dbReference type="Google" id="ProtNLM"/>
    </source>
</evidence>
<organism evidence="1 2">
    <name type="scientific">Methylophilus rhizosphaerae</name>
    <dbReference type="NCBI Taxonomy" id="492660"/>
    <lineage>
        <taxon>Bacteria</taxon>
        <taxon>Pseudomonadati</taxon>
        <taxon>Pseudomonadota</taxon>
        <taxon>Betaproteobacteria</taxon>
        <taxon>Nitrosomonadales</taxon>
        <taxon>Methylophilaceae</taxon>
        <taxon>Methylophilus</taxon>
    </lineage>
</organism>
<dbReference type="PANTHER" id="PTHR37466">
    <property type="entry name" value="SLR1628 PROTEIN"/>
    <property type="match status" value="1"/>
</dbReference>
<dbReference type="OrthoDB" id="9792525at2"/>
<dbReference type="STRING" id="492660.SAMN05192566_2006"/>
<dbReference type="InterPro" id="IPR018714">
    <property type="entry name" value="DUF2237"/>
</dbReference>
<dbReference type="PANTHER" id="PTHR37466:SF1">
    <property type="entry name" value="SLR1628 PROTEIN"/>
    <property type="match status" value="1"/>
</dbReference>
<sequence length="119" mass="13178">MAKNVLGTRLIPCNMHPLTGFMRDGCCGFHPEDAGRHTVCAEMTDEFLAFSQAHGNDLSTPRPEYDFPGLKAGDRWCLCARRWLDASEAGYAPPVVLESCDESCLEVVSLADLMYHALR</sequence>
<name>A0A1G9DVB3_9PROT</name>
<protein>
    <recommendedName>
        <fullName evidence="3">DUF2237 domain-containing protein</fullName>
    </recommendedName>
</protein>
<dbReference type="Gene3D" id="3.30.56.110">
    <property type="entry name" value="Protein of unknown function DUF2237"/>
    <property type="match status" value="1"/>
</dbReference>
<dbReference type="Pfam" id="PF09996">
    <property type="entry name" value="DUF2237"/>
    <property type="match status" value="1"/>
</dbReference>
<evidence type="ECO:0000313" key="1">
    <source>
        <dbReference type="EMBL" id="SDK67827.1"/>
    </source>
</evidence>